<dbReference type="PANTHER" id="PTHR30003">
    <property type="entry name" value="L-LACTATE PERMEASE"/>
    <property type="match status" value="1"/>
</dbReference>
<keyword evidence="10" id="KW-1185">Reference proteome</keyword>
<keyword evidence="4" id="KW-1003">Cell membrane</keyword>
<evidence type="ECO:0000256" key="8">
    <source>
        <dbReference type="RuleBase" id="RU365092"/>
    </source>
</evidence>
<evidence type="ECO:0000313" key="10">
    <source>
        <dbReference type="Proteomes" id="UP001596456"/>
    </source>
</evidence>
<evidence type="ECO:0000256" key="1">
    <source>
        <dbReference type="ARBA" id="ARBA00004651"/>
    </source>
</evidence>
<dbReference type="Pfam" id="PF02652">
    <property type="entry name" value="Lactate_perm"/>
    <property type="match status" value="1"/>
</dbReference>
<dbReference type="PANTHER" id="PTHR30003:SF0">
    <property type="entry name" value="GLYCOLATE PERMEASE GLCA-RELATED"/>
    <property type="match status" value="1"/>
</dbReference>
<feature type="transmembrane region" description="Helical" evidence="8">
    <location>
        <begin position="192"/>
        <end position="211"/>
    </location>
</feature>
<feature type="transmembrane region" description="Helical" evidence="8">
    <location>
        <begin position="62"/>
        <end position="86"/>
    </location>
</feature>
<evidence type="ECO:0000256" key="7">
    <source>
        <dbReference type="ARBA" id="ARBA00023136"/>
    </source>
</evidence>
<feature type="transmembrane region" description="Helical" evidence="8">
    <location>
        <begin position="302"/>
        <end position="322"/>
    </location>
</feature>
<evidence type="ECO:0000256" key="6">
    <source>
        <dbReference type="ARBA" id="ARBA00022989"/>
    </source>
</evidence>
<feature type="transmembrane region" description="Helical" evidence="8">
    <location>
        <begin position="257"/>
        <end position="274"/>
    </location>
</feature>
<evidence type="ECO:0000256" key="2">
    <source>
        <dbReference type="ARBA" id="ARBA00010100"/>
    </source>
</evidence>
<reference evidence="10" key="1">
    <citation type="journal article" date="2019" name="Int. J. Syst. Evol. Microbiol.">
        <title>The Global Catalogue of Microorganisms (GCM) 10K type strain sequencing project: providing services to taxonomists for standard genome sequencing and annotation.</title>
        <authorList>
            <consortium name="The Broad Institute Genomics Platform"/>
            <consortium name="The Broad Institute Genome Sequencing Center for Infectious Disease"/>
            <person name="Wu L."/>
            <person name="Ma J."/>
        </authorList>
    </citation>
    <scope>NUCLEOTIDE SEQUENCE [LARGE SCALE GENOMIC DNA]</scope>
    <source>
        <strain evidence="10">CGMCC 1.16275</strain>
    </source>
</reference>
<feature type="transmembrane region" description="Helical" evidence="8">
    <location>
        <begin position="385"/>
        <end position="403"/>
    </location>
</feature>
<gene>
    <name evidence="9" type="ORF">ACFQPS_16210</name>
</gene>
<organism evidence="9 10">
    <name type="scientific">Rhodocista pekingensis</name>
    <dbReference type="NCBI Taxonomy" id="201185"/>
    <lineage>
        <taxon>Bacteria</taxon>
        <taxon>Pseudomonadati</taxon>
        <taxon>Pseudomonadota</taxon>
        <taxon>Alphaproteobacteria</taxon>
        <taxon>Rhodospirillales</taxon>
        <taxon>Azospirillaceae</taxon>
        <taxon>Rhodocista</taxon>
    </lineage>
</organism>
<dbReference type="InterPro" id="IPR003804">
    <property type="entry name" value="Lactate_perm"/>
</dbReference>
<comment type="similarity">
    <text evidence="2 8">Belongs to the lactate permease family.</text>
</comment>
<comment type="subcellular location">
    <subcellularLocation>
        <location evidence="8">Cell inner membrane</location>
        <topology evidence="8">Multi-pass membrane protein</topology>
    </subcellularLocation>
    <subcellularLocation>
        <location evidence="1">Cell membrane</location>
        <topology evidence="1">Multi-pass membrane protein</topology>
    </subcellularLocation>
</comment>
<evidence type="ECO:0000256" key="4">
    <source>
        <dbReference type="ARBA" id="ARBA00022475"/>
    </source>
</evidence>
<feature type="transmembrane region" description="Helical" evidence="8">
    <location>
        <begin position="31"/>
        <end position="50"/>
    </location>
</feature>
<dbReference type="EMBL" id="JBHTCM010000018">
    <property type="protein sequence ID" value="MFC7334713.1"/>
    <property type="molecule type" value="Genomic_DNA"/>
</dbReference>
<keyword evidence="6 8" id="KW-1133">Transmembrane helix</keyword>
<evidence type="ECO:0000256" key="3">
    <source>
        <dbReference type="ARBA" id="ARBA00022448"/>
    </source>
</evidence>
<comment type="caution">
    <text evidence="9">The sequence shown here is derived from an EMBL/GenBank/DDBJ whole genome shotgun (WGS) entry which is preliminary data.</text>
</comment>
<keyword evidence="3 8" id="KW-0813">Transport</keyword>
<name>A0ABW2KXC0_9PROT</name>
<sequence>MLPLLALSPILLILVLMVVFRRPAATAAGVGLALGVVVALALFEVAVPLPDAGDGAAALSTSVAAGLGGVALEAAFLAATILWIIFPALCLHELQTATGAVDRIRASLTGLSGDPRLLAILLAWFFALFIEGAAGFGTPAALTAPMLVAVGFAPVQAVTLALVGHAIGVSFGAVGTPVLPQIAVTPFTGPELAQAVAVLHGMSGWVMLLFLVRYARVTEGPLAAGMTGRTVLPWAALAALLFVVPYLALAFAVGPELPTLGGALVGGLLFVLILRRSGNGGRAGAPVPAMPAAAGAVSGRGLLWAGLPYLAVLALILATRLVPPVQEALRAVVVDWTMSGGFGGRVEPLYHPGTMLLAGFLLGGLAQGVGAGTLAGAMRRAAARLPTVALALLAMLALARLMVHSGMITTLADAAAAGLGPVWPLLAPLVGILGAFVTGSATASNILFTDFQQATAQTLGLPVLPLLGSQNFGAAVGNIICPHNIIAACALVGIAGREGEVLRRTLLPCAVYALLGGLLTWAFAALG</sequence>
<proteinExistence type="inferred from homology"/>
<dbReference type="Proteomes" id="UP001596456">
    <property type="component" value="Unassembled WGS sequence"/>
</dbReference>
<evidence type="ECO:0000256" key="5">
    <source>
        <dbReference type="ARBA" id="ARBA00022692"/>
    </source>
</evidence>
<feature type="transmembrane region" description="Helical" evidence="8">
    <location>
        <begin position="231"/>
        <end position="251"/>
    </location>
</feature>
<feature type="transmembrane region" description="Helical" evidence="8">
    <location>
        <begin position="423"/>
        <end position="448"/>
    </location>
</feature>
<feature type="transmembrane region" description="Helical" evidence="8">
    <location>
        <begin position="117"/>
        <end position="136"/>
    </location>
</feature>
<keyword evidence="5 8" id="KW-0812">Transmembrane</keyword>
<keyword evidence="7 8" id="KW-0472">Membrane</keyword>
<evidence type="ECO:0000313" key="9">
    <source>
        <dbReference type="EMBL" id="MFC7334713.1"/>
    </source>
</evidence>
<keyword evidence="8" id="KW-0997">Cell inner membrane</keyword>
<accession>A0ABW2KXC0</accession>
<feature type="transmembrane region" description="Helical" evidence="8">
    <location>
        <begin position="506"/>
        <end position="526"/>
    </location>
</feature>
<feature type="transmembrane region" description="Helical" evidence="8">
    <location>
        <begin position="355"/>
        <end position="378"/>
    </location>
</feature>
<dbReference type="RefSeq" id="WP_377360258.1">
    <property type="nucleotide sequence ID" value="NZ_JBHTCM010000018.1"/>
</dbReference>
<protein>
    <recommendedName>
        <fullName evidence="8">L-lactate permease</fullName>
    </recommendedName>
</protein>
<comment type="function">
    <text evidence="8">Uptake of L-lactate across the membrane. Can also transport D-lactate and glycolate.</text>
</comment>
<feature type="transmembrane region" description="Helical" evidence="8">
    <location>
        <begin position="148"/>
        <end position="172"/>
    </location>
</feature>